<gene>
    <name evidence="2" type="ORF">D3Z33_09520</name>
</gene>
<organism evidence="2 3">
    <name type="scientific">Senegalia massiliensis</name>
    <dbReference type="NCBI Taxonomy" id="1720316"/>
    <lineage>
        <taxon>Bacteria</taxon>
        <taxon>Bacillati</taxon>
        <taxon>Bacillota</taxon>
        <taxon>Clostridia</taxon>
        <taxon>Eubacteriales</taxon>
        <taxon>Clostridiaceae</taxon>
        <taxon>Senegalia</taxon>
    </lineage>
</organism>
<proteinExistence type="predicted"/>
<comment type="caution">
    <text evidence="2">The sequence shown here is derived from an EMBL/GenBank/DDBJ whole genome shotgun (WGS) entry which is preliminary data.</text>
</comment>
<evidence type="ECO:0000313" key="2">
    <source>
        <dbReference type="EMBL" id="NBI07091.1"/>
    </source>
</evidence>
<evidence type="ECO:0000313" key="3">
    <source>
        <dbReference type="Proteomes" id="UP000467132"/>
    </source>
</evidence>
<dbReference type="RefSeq" id="WP_160197562.1">
    <property type="nucleotide sequence ID" value="NZ_QXXA01000010.1"/>
</dbReference>
<dbReference type="EMBL" id="QXXA01000010">
    <property type="protein sequence ID" value="NBI07091.1"/>
    <property type="molecule type" value="Genomic_DNA"/>
</dbReference>
<feature type="domain" description="DUF4301" evidence="1">
    <location>
        <begin position="5"/>
        <end position="451"/>
    </location>
</feature>
<protein>
    <submittedName>
        <fullName evidence="2">DUF4301 family protein</fullName>
    </submittedName>
</protein>
<sequence length="459" mass="53211">MDKFIEKFNKGTQYVNIVSAVTEDELTDVSDVSNDYLNKKCVKFIPASGAATRMFKDLYEYKNSKIDTDFTDKFFENLENFAFYDDIKEIIDSRDLDKDNINDRTQIIDIILEDKLNYGNLPKALIKMHSYEDFVATPIDEHIYEGEHYLNNDNINLHFTISKDHEELFNKYVDKRLVDKNNIDITYSFQKNETDTLAVDLNNNPFLLENGDVLYRAGGHGALIENLNDLDADIIFIKNIDNVCHRSYIEDTIHAKRKLASVGLEVKKQIDKYILDILSGDYDLKKIDNFIKERLKIVYKDELTGDIALSLLNRPLRVCGMVMNQGEPGGGPFLVDNGDYLDLQICEKSEINLNDEENVKILNSSQFFNPVDLVCFVKDYKGDKFNLMDYINEERYFISEKTYKGRKLKALEHPGLWNGAMHNWNTLFVEVPISTFNPVKTVNDLLRDGHRGREEKKEE</sequence>
<reference evidence="2 3" key="1">
    <citation type="submission" date="2018-08" db="EMBL/GenBank/DDBJ databases">
        <title>Murine metabolic-syndrome-specific gut microbial biobank.</title>
        <authorList>
            <person name="Liu C."/>
        </authorList>
    </citation>
    <scope>NUCLEOTIDE SEQUENCE [LARGE SCALE GENOMIC DNA]</scope>
    <source>
        <strain evidence="2 3">583</strain>
    </source>
</reference>
<dbReference type="AlphaFoldDB" id="A0A845QXV0"/>
<dbReference type="SUPFAM" id="SSF53448">
    <property type="entry name" value="Nucleotide-diphospho-sugar transferases"/>
    <property type="match status" value="1"/>
</dbReference>
<dbReference type="OrthoDB" id="5572060at2"/>
<dbReference type="Pfam" id="PF14134">
    <property type="entry name" value="DUF4301"/>
    <property type="match status" value="1"/>
</dbReference>
<dbReference type="InterPro" id="IPR029044">
    <property type="entry name" value="Nucleotide-diphossugar_trans"/>
</dbReference>
<dbReference type="Proteomes" id="UP000467132">
    <property type="component" value="Unassembled WGS sequence"/>
</dbReference>
<name>A0A845QXV0_9CLOT</name>
<evidence type="ECO:0000259" key="1">
    <source>
        <dbReference type="Pfam" id="PF14134"/>
    </source>
</evidence>
<accession>A0A845QXV0</accession>
<dbReference type="InterPro" id="IPR025393">
    <property type="entry name" value="DUF4301"/>
</dbReference>
<keyword evidence="3" id="KW-1185">Reference proteome</keyword>